<proteinExistence type="predicted"/>
<reference evidence="1" key="1">
    <citation type="journal article" date="2015" name="Nature">
        <title>Complex archaea that bridge the gap between prokaryotes and eukaryotes.</title>
        <authorList>
            <person name="Spang A."/>
            <person name="Saw J.H."/>
            <person name="Jorgensen S.L."/>
            <person name="Zaremba-Niedzwiedzka K."/>
            <person name="Martijn J."/>
            <person name="Lind A.E."/>
            <person name="van Eijk R."/>
            <person name="Schleper C."/>
            <person name="Guy L."/>
            <person name="Ettema T.J."/>
        </authorList>
    </citation>
    <scope>NUCLEOTIDE SEQUENCE</scope>
</reference>
<organism evidence="1">
    <name type="scientific">marine sediment metagenome</name>
    <dbReference type="NCBI Taxonomy" id="412755"/>
    <lineage>
        <taxon>unclassified sequences</taxon>
        <taxon>metagenomes</taxon>
        <taxon>ecological metagenomes</taxon>
    </lineage>
</organism>
<name>A0A0F9MD65_9ZZZZ</name>
<dbReference type="Pfam" id="PF05869">
    <property type="entry name" value="Dam"/>
    <property type="match status" value="1"/>
</dbReference>
<evidence type="ECO:0008006" key="2">
    <source>
        <dbReference type="Google" id="ProtNLM"/>
    </source>
</evidence>
<comment type="caution">
    <text evidence="1">The sequence shown here is derived from an EMBL/GenBank/DDBJ whole genome shotgun (WGS) entry which is preliminary data.</text>
</comment>
<dbReference type="EMBL" id="LAZR01005768">
    <property type="protein sequence ID" value="KKM97271.1"/>
    <property type="molecule type" value="Genomic_DNA"/>
</dbReference>
<accession>A0A0F9MD65</accession>
<dbReference type="GO" id="GO:0003677">
    <property type="term" value="F:DNA binding"/>
    <property type="evidence" value="ECO:0007669"/>
    <property type="project" value="InterPro"/>
</dbReference>
<dbReference type="AlphaFoldDB" id="A0A0F9MD65"/>
<dbReference type="GO" id="GO:0009007">
    <property type="term" value="F:site-specific DNA-methyltransferase (adenine-specific) activity"/>
    <property type="evidence" value="ECO:0007669"/>
    <property type="project" value="InterPro"/>
</dbReference>
<evidence type="ECO:0000313" key="1">
    <source>
        <dbReference type="EMBL" id="KKM97271.1"/>
    </source>
</evidence>
<dbReference type="InterPro" id="IPR008593">
    <property type="entry name" value="Dam_MeTrfase"/>
</dbReference>
<sequence>MSGTGEWATPQNFFDAASKQLGPFHIDLAAKAHNTKCVDYISPERDSLAQDVVWVDKCHTTCWLNPPFSNIKDWIKKAYEQTQLNRHAKIVVLCRIAPSTKWWMNYVPRAGEVLLIGGKRVQFEPPPNTESSGNPQECCLVVFTHNDYVGYDNPEIYIWDWTEE</sequence>
<gene>
    <name evidence="1" type="ORF">LCGC14_1169740</name>
</gene>
<protein>
    <recommendedName>
        <fullName evidence="2">Phage N-6-adenine-methyltransferase</fullName>
    </recommendedName>
</protein>
<dbReference type="GO" id="GO:0009307">
    <property type="term" value="P:DNA restriction-modification system"/>
    <property type="evidence" value="ECO:0007669"/>
    <property type="project" value="InterPro"/>
</dbReference>